<organism evidence="1">
    <name type="scientific">Lotharella globosa</name>
    <dbReference type="NCBI Taxonomy" id="91324"/>
    <lineage>
        <taxon>Eukaryota</taxon>
        <taxon>Sar</taxon>
        <taxon>Rhizaria</taxon>
        <taxon>Cercozoa</taxon>
        <taxon>Chlorarachniophyceae</taxon>
        <taxon>Lotharella</taxon>
    </lineage>
</organism>
<proteinExistence type="predicted"/>
<dbReference type="AlphaFoldDB" id="A0A7S3YPA7"/>
<evidence type="ECO:0000313" key="1">
    <source>
        <dbReference type="EMBL" id="CAE0657736.1"/>
    </source>
</evidence>
<name>A0A7S3YPA7_9EUKA</name>
<protein>
    <submittedName>
        <fullName evidence="1">Uncharacterized protein</fullName>
    </submittedName>
</protein>
<dbReference type="EMBL" id="HBIV01012574">
    <property type="protein sequence ID" value="CAE0657736.1"/>
    <property type="molecule type" value="Transcribed_RNA"/>
</dbReference>
<gene>
    <name evidence="1" type="ORF">LGLO00237_LOCUS9304</name>
</gene>
<accession>A0A7S3YPA7</accession>
<reference evidence="1" key="1">
    <citation type="submission" date="2021-01" db="EMBL/GenBank/DDBJ databases">
        <authorList>
            <person name="Corre E."/>
            <person name="Pelletier E."/>
            <person name="Niang G."/>
            <person name="Scheremetjew M."/>
            <person name="Finn R."/>
            <person name="Kale V."/>
            <person name="Holt S."/>
            <person name="Cochrane G."/>
            <person name="Meng A."/>
            <person name="Brown T."/>
            <person name="Cohen L."/>
        </authorList>
    </citation>
    <scope>NUCLEOTIDE SEQUENCE</scope>
    <source>
        <strain evidence="1">CCCM811</strain>
    </source>
</reference>
<sequence>MGCAASVKTVPVDQYEVSETKVFKALAKGNREGDGEEADFSRVTTKTNSLEIGDGVSRTVTKKDVISGATTFGVTRTSTDRREVQSATTLSRLPSTASGAVLVLMKREQKEQWQQMLANVECNDDSDEDIPADCVR</sequence>